<gene>
    <name evidence="2" type="ORF">HYH03_004134</name>
</gene>
<feature type="compositionally biased region" description="Low complexity" evidence="1">
    <location>
        <begin position="90"/>
        <end position="99"/>
    </location>
</feature>
<dbReference type="OrthoDB" id="337575at2759"/>
<dbReference type="EMBL" id="JAEHOE010000012">
    <property type="protein sequence ID" value="KAG2497868.1"/>
    <property type="molecule type" value="Genomic_DNA"/>
</dbReference>
<proteinExistence type="predicted"/>
<reference evidence="2" key="1">
    <citation type="journal article" date="2020" name="bioRxiv">
        <title>Comparative genomics of Chlamydomonas.</title>
        <authorList>
            <person name="Craig R.J."/>
            <person name="Hasan A.R."/>
            <person name="Ness R.W."/>
            <person name="Keightley P.D."/>
        </authorList>
    </citation>
    <scope>NUCLEOTIDE SEQUENCE</scope>
    <source>
        <strain evidence="2">CCAP 11/70</strain>
    </source>
</reference>
<comment type="caution">
    <text evidence="2">The sequence shown here is derived from an EMBL/GenBank/DDBJ whole genome shotgun (WGS) entry which is preliminary data.</text>
</comment>
<keyword evidence="3" id="KW-1185">Reference proteome</keyword>
<name>A0A835Y868_9CHLO</name>
<evidence type="ECO:0000313" key="2">
    <source>
        <dbReference type="EMBL" id="KAG2497868.1"/>
    </source>
</evidence>
<evidence type="ECO:0000256" key="1">
    <source>
        <dbReference type="SAM" id="MobiDB-lite"/>
    </source>
</evidence>
<evidence type="ECO:0000313" key="3">
    <source>
        <dbReference type="Proteomes" id="UP000612055"/>
    </source>
</evidence>
<feature type="compositionally biased region" description="Basic residues" evidence="1">
    <location>
        <begin position="15"/>
        <end position="30"/>
    </location>
</feature>
<accession>A0A835Y868</accession>
<dbReference type="AlphaFoldDB" id="A0A835Y868"/>
<feature type="region of interest" description="Disordered" evidence="1">
    <location>
        <begin position="1"/>
        <end position="292"/>
    </location>
</feature>
<protein>
    <submittedName>
        <fullName evidence="2">Uncharacterized protein</fullName>
    </submittedName>
</protein>
<organism evidence="2 3">
    <name type="scientific">Edaphochlamys debaryana</name>
    <dbReference type="NCBI Taxonomy" id="47281"/>
    <lineage>
        <taxon>Eukaryota</taxon>
        <taxon>Viridiplantae</taxon>
        <taxon>Chlorophyta</taxon>
        <taxon>core chlorophytes</taxon>
        <taxon>Chlorophyceae</taxon>
        <taxon>CS clade</taxon>
        <taxon>Chlamydomonadales</taxon>
        <taxon>Chlamydomonadales incertae sedis</taxon>
        <taxon>Edaphochlamys</taxon>
    </lineage>
</organism>
<dbReference type="Proteomes" id="UP000612055">
    <property type="component" value="Unassembled WGS sequence"/>
</dbReference>
<feature type="compositionally biased region" description="Low complexity" evidence="1">
    <location>
        <begin position="121"/>
        <end position="133"/>
    </location>
</feature>
<sequence length="451" mass="45325">MRPPLHRQSVPQRLPPRRAPRARSAPHRAQYRSGPRTPAPSAGPSASSASLSPSRLVQRRSPHEDSLVAAHNAAHAAETAEEAALRRQQRAVQEAARAASRPPHLARKSSGVGSATLGRQASASASLGSDSAGGPSGGAGSKRSREAVIEQGGNGGALGSPAGPVKRQNSMLAPHTQAQATAAALRKQHSLPPRRASGRLTSPSPAAGGAGLSPPPSRSSPGPSPFGRLAQQPRPHRLTLASPSPAPSCLSDVRESPRAGQGRASNDGSSGAGAGAGAGSVPPPRGPLAAPSARCASELSFRHPGMVVVQLVPGQGGGGAGAGPGACLSPSGRPLRLASPALEKPFVLCPARWTVAHVALLLSQWLPPRGYGPSAARVPPSSVLLEPAPGLLRGRHRSLRGCTQLGALAAEAEAEHTGAAQRGGSRGGMAGADYAGGVLVLHYSVVPGRPA</sequence>
<feature type="compositionally biased region" description="Pro residues" evidence="1">
    <location>
        <begin position="213"/>
        <end position="224"/>
    </location>
</feature>
<feature type="compositionally biased region" description="Low complexity" evidence="1">
    <location>
        <begin position="33"/>
        <end position="56"/>
    </location>
</feature>